<comment type="similarity">
    <text evidence="2">Belongs to the glycosyltransferase 28 family.</text>
</comment>
<evidence type="ECO:0000256" key="2">
    <source>
        <dbReference type="ARBA" id="ARBA00006962"/>
    </source>
</evidence>
<evidence type="ECO:0000256" key="3">
    <source>
        <dbReference type="ARBA" id="ARBA00012614"/>
    </source>
</evidence>
<evidence type="ECO:0000313" key="9">
    <source>
        <dbReference type="EMBL" id="CAG4645966.1"/>
    </source>
</evidence>
<keyword evidence="5" id="KW-0328">Glycosyltransferase</keyword>
<dbReference type="Pfam" id="PF04101">
    <property type="entry name" value="Glyco_tran_28_C"/>
    <property type="match status" value="1"/>
</dbReference>
<dbReference type="EMBL" id="OC989311">
    <property type="protein sequence ID" value="CAG4645966.1"/>
    <property type="molecule type" value="Genomic_DNA"/>
</dbReference>
<comment type="subcellular location">
    <subcellularLocation>
        <location evidence="1">Endoplasmic reticulum</location>
    </subcellularLocation>
</comment>
<dbReference type="GO" id="GO:0005783">
    <property type="term" value="C:endoplasmic reticulum"/>
    <property type="evidence" value="ECO:0007669"/>
    <property type="project" value="UniProtKB-SubCell"/>
</dbReference>
<keyword evidence="6" id="KW-0808">Transferase</keyword>
<dbReference type="SUPFAM" id="SSF53756">
    <property type="entry name" value="UDP-Glycosyltransferase/glycogen phosphorylase"/>
    <property type="match status" value="1"/>
</dbReference>
<dbReference type="InterPro" id="IPR039042">
    <property type="entry name" value="Alg13-like"/>
</dbReference>
<evidence type="ECO:0000256" key="4">
    <source>
        <dbReference type="ARBA" id="ARBA00017468"/>
    </source>
</evidence>
<sequence length="162" mass="18060">MRVFVTVGTTSFDQLIQTVTKDKCIEVLRKKGFSEMVLQIGRGCEPSFSSHANMKLSWFRLKDCIKEEFQQADLVISHAGAGSCLEALSENKPLLIVTNDTLMGNHQTELADKLHTEECAYQSTVINLIQVLDTAHFESLKKFPSGQPSLFANYLDSLMDVG</sequence>
<keyword evidence="7" id="KW-0256">Endoplasmic reticulum</keyword>
<dbReference type="PANTHER" id="PTHR12867">
    <property type="entry name" value="GLYCOSYL TRANSFERASE-RELATED"/>
    <property type="match status" value="1"/>
</dbReference>
<accession>A0A9N6WRT5</accession>
<evidence type="ECO:0000259" key="8">
    <source>
        <dbReference type="Pfam" id="PF04101"/>
    </source>
</evidence>
<evidence type="ECO:0000256" key="1">
    <source>
        <dbReference type="ARBA" id="ARBA00004240"/>
    </source>
</evidence>
<dbReference type="GO" id="GO:0004577">
    <property type="term" value="F:N-acetylglucosaminyldiphosphodolichol N-acetylglucosaminyltransferase activity"/>
    <property type="evidence" value="ECO:0007669"/>
    <property type="project" value="UniProtKB-EC"/>
</dbReference>
<feature type="domain" description="Glycosyl transferase family 28 C-terminal" evidence="8">
    <location>
        <begin position="3"/>
        <end position="144"/>
    </location>
</feature>
<proteinExistence type="inferred from homology"/>
<protein>
    <recommendedName>
        <fullName evidence="4">UDP-N-acetylglucosamine transferase subunit ALG13</fullName>
        <ecNumber evidence="3">2.4.1.141</ecNumber>
    </recommendedName>
</protein>
<dbReference type="PANTHER" id="PTHR12867:SF6">
    <property type="entry name" value="N-ACETYLGLUCOSAMINYLDIPHOSPHODOLICHOL N-ACETYLGLUCOSAMINYLTRANSFERASE"/>
    <property type="match status" value="1"/>
</dbReference>
<evidence type="ECO:0000256" key="6">
    <source>
        <dbReference type="ARBA" id="ARBA00022679"/>
    </source>
</evidence>
<dbReference type="EC" id="2.4.1.141" evidence="3"/>
<gene>
    <name evidence="9" type="primary">EOG090X0KOU</name>
</gene>
<dbReference type="Gene3D" id="3.40.50.2000">
    <property type="entry name" value="Glycogen Phosphorylase B"/>
    <property type="match status" value="1"/>
</dbReference>
<dbReference type="AlphaFoldDB" id="A0A9N6WRT5"/>
<reference evidence="9" key="1">
    <citation type="submission" date="2021-04" db="EMBL/GenBank/DDBJ databases">
        <authorList>
            <person name="Cornetti L."/>
        </authorList>
    </citation>
    <scope>NUCLEOTIDE SEQUENCE</scope>
</reference>
<evidence type="ECO:0000256" key="5">
    <source>
        <dbReference type="ARBA" id="ARBA00022676"/>
    </source>
</evidence>
<name>A0A9N6WRT5_9CRUS</name>
<dbReference type="InterPro" id="IPR007235">
    <property type="entry name" value="Glyco_trans_28_C"/>
</dbReference>
<evidence type="ECO:0000256" key="7">
    <source>
        <dbReference type="ARBA" id="ARBA00022824"/>
    </source>
</evidence>
<organism evidence="9">
    <name type="scientific">Lynceus sp. MCZ IZ 141354</name>
    <dbReference type="NCBI Taxonomy" id="1930659"/>
    <lineage>
        <taxon>Eukaryota</taxon>
        <taxon>Metazoa</taxon>
        <taxon>Ecdysozoa</taxon>
        <taxon>Arthropoda</taxon>
        <taxon>Crustacea</taxon>
        <taxon>Branchiopoda</taxon>
        <taxon>Diplostraca</taxon>
        <taxon>Laevicaudata</taxon>
        <taxon>Lynceidae</taxon>
        <taxon>Lynceus</taxon>
    </lineage>
</organism>
<dbReference type="GO" id="GO:0006488">
    <property type="term" value="P:dolichol-linked oligosaccharide biosynthetic process"/>
    <property type="evidence" value="ECO:0007669"/>
    <property type="project" value="InterPro"/>
</dbReference>